<reference evidence="6" key="1">
    <citation type="submission" date="2025-08" db="UniProtKB">
        <authorList>
            <consortium name="RefSeq"/>
        </authorList>
    </citation>
    <scope>IDENTIFICATION</scope>
</reference>
<dbReference type="GeneID" id="108494171"/>
<feature type="compositionally biased region" description="Polar residues" evidence="4">
    <location>
        <begin position="55"/>
        <end position="72"/>
    </location>
</feature>
<organism evidence="5 6">
    <name type="scientific">Lepidothrix coronata</name>
    <name type="common">blue-crowned manakin</name>
    <dbReference type="NCBI Taxonomy" id="321398"/>
    <lineage>
        <taxon>Eukaryota</taxon>
        <taxon>Metazoa</taxon>
        <taxon>Chordata</taxon>
        <taxon>Craniata</taxon>
        <taxon>Vertebrata</taxon>
        <taxon>Euteleostomi</taxon>
        <taxon>Archelosauria</taxon>
        <taxon>Archosauria</taxon>
        <taxon>Dinosauria</taxon>
        <taxon>Saurischia</taxon>
        <taxon>Theropoda</taxon>
        <taxon>Coelurosauria</taxon>
        <taxon>Aves</taxon>
        <taxon>Neognathae</taxon>
        <taxon>Neoaves</taxon>
        <taxon>Telluraves</taxon>
        <taxon>Australaves</taxon>
        <taxon>Passeriformes</taxon>
        <taxon>Pipridae</taxon>
        <taxon>Lepidothrix</taxon>
    </lineage>
</organism>
<dbReference type="PANTHER" id="PTHR16088:SF3">
    <property type="entry name" value="GON-4-LIKE PROTEIN"/>
    <property type="match status" value="1"/>
</dbReference>
<keyword evidence="1" id="KW-0805">Transcription regulation</keyword>
<evidence type="ECO:0000256" key="3">
    <source>
        <dbReference type="ARBA" id="ARBA00023242"/>
    </source>
</evidence>
<evidence type="ECO:0000256" key="2">
    <source>
        <dbReference type="ARBA" id="ARBA00023163"/>
    </source>
</evidence>
<feature type="region of interest" description="Disordered" evidence="4">
    <location>
        <begin position="38"/>
        <end position="110"/>
    </location>
</feature>
<evidence type="ECO:0000256" key="1">
    <source>
        <dbReference type="ARBA" id="ARBA00023015"/>
    </source>
</evidence>
<dbReference type="AlphaFoldDB" id="A0A6J0GPP2"/>
<dbReference type="GO" id="GO:0003712">
    <property type="term" value="F:transcription coregulator activity"/>
    <property type="evidence" value="ECO:0007669"/>
    <property type="project" value="TreeGrafter"/>
</dbReference>
<evidence type="ECO:0000313" key="5">
    <source>
        <dbReference type="Proteomes" id="UP000504624"/>
    </source>
</evidence>
<dbReference type="GO" id="GO:0005634">
    <property type="term" value="C:nucleus"/>
    <property type="evidence" value="ECO:0007669"/>
    <property type="project" value="TreeGrafter"/>
</dbReference>
<protein>
    <submittedName>
        <fullName evidence="6">GON-4-like protein</fullName>
    </submittedName>
</protein>
<keyword evidence="2" id="KW-0804">Transcription</keyword>
<evidence type="ECO:0000256" key="4">
    <source>
        <dbReference type="SAM" id="MobiDB-lite"/>
    </source>
</evidence>
<dbReference type="OrthoDB" id="6257037at2759"/>
<dbReference type="Proteomes" id="UP000504624">
    <property type="component" value="Unplaced"/>
</dbReference>
<dbReference type="GO" id="GO:0006355">
    <property type="term" value="P:regulation of DNA-templated transcription"/>
    <property type="evidence" value="ECO:0007669"/>
    <property type="project" value="TreeGrafter"/>
</dbReference>
<keyword evidence="5" id="KW-1185">Reference proteome</keyword>
<feature type="compositionally biased region" description="Basic residues" evidence="4">
    <location>
        <begin position="88"/>
        <end position="100"/>
    </location>
</feature>
<dbReference type="PANTHER" id="PTHR16088">
    <property type="entry name" value="YY1 ASSOCIATED PROTEIN-RELATED"/>
    <property type="match status" value="1"/>
</dbReference>
<evidence type="ECO:0000313" key="6">
    <source>
        <dbReference type="RefSeq" id="XP_017663892.1"/>
    </source>
</evidence>
<proteinExistence type="predicted"/>
<dbReference type="RefSeq" id="XP_017663892.1">
    <property type="nucleotide sequence ID" value="XM_017808403.1"/>
</dbReference>
<dbReference type="InterPro" id="IPR052435">
    <property type="entry name" value="YY1-Transcr_Regul"/>
</dbReference>
<accession>A0A6J0GPP2</accession>
<name>A0A6J0GPP2_9PASS</name>
<gene>
    <name evidence="6" type="primary">LOC108494171</name>
</gene>
<sequence>MYLGRDKVLCLNFAPGHLTTAWCVLFPGKIPKLFTEVEVSSQRDPHPTETPESPGRSSLQGAGRNPATTKPPKNTRAEEQDGEDPERRKRRRKATKRKREGKSQEEEGPLSCDIKLDDTLDRTLEDGAKQHNLTVVNVRNILHEVITNEHVVAMMKAAISETEDIPLFVTKVTQFQIGAEEIAYEADDDDDPEYNFLEDLDEPDTEDFRNDRAVRITKEGLPL</sequence>
<keyword evidence="3" id="KW-0539">Nucleus</keyword>